<dbReference type="OrthoDB" id="9801699at2"/>
<organism evidence="7 8">
    <name type="scientific">Magnetococcus marinus (strain ATCC BAA-1437 / JCM 17883 / MC-1)</name>
    <dbReference type="NCBI Taxonomy" id="156889"/>
    <lineage>
        <taxon>Bacteria</taxon>
        <taxon>Pseudomonadati</taxon>
        <taxon>Pseudomonadota</taxon>
        <taxon>Magnetococcia</taxon>
        <taxon>Magnetococcales</taxon>
        <taxon>Magnetococcaceae</taxon>
        <taxon>Magnetococcus</taxon>
    </lineage>
</organism>
<proteinExistence type="inferred from homology"/>
<comment type="cofactor">
    <cofactor evidence="1">
        <name>FAD</name>
        <dbReference type="ChEBI" id="CHEBI:57692"/>
    </cofactor>
</comment>
<dbReference type="Gene3D" id="3.50.50.60">
    <property type="entry name" value="FAD/NAD(P)-binding domain"/>
    <property type="match status" value="1"/>
</dbReference>
<reference evidence="7 8" key="2">
    <citation type="journal article" date="2012" name="Int. J. Syst. Evol. Microbiol.">
        <title>Magnetococcus marinus gen. nov., sp. nov., a marine, magnetotactic bacterium that represents a novel lineage (Magnetococcaceae fam. nov.; Magnetococcales ord. nov.) at the base of the Alphaproteobacteria.</title>
        <authorList>
            <person name="Bazylinski D.A."/>
            <person name="Williams T.J."/>
            <person name="Lefevre C.T."/>
            <person name="Berg R.J."/>
            <person name="Zhang C.L."/>
            <person name="Bowser S.S."/>
            <person name="Dean A.J."/>
            <person name="Beveridge T.J."/>
        </authorList>
    </citation>
    <scope>NUCLEOTIDE SEQUENCE [LARGE SCALE GENOMIC DNA]</scope>
    <source>
        <strain evidence="8">ATCC BAA-1437 / JCM 17883 / MC-1</strain>
    </source>
</reference>
<comment type="similarity">
    <text evidence="5">Belongs to the L2HGDH family.</text>
</comment>
<dbReference type="STRING" id="156889.Mmc1_3667"/>
<evidence type="ECO:0000256" key="3">
    <source>
        <dbReference type="ARBA" id="ARBA00022827"/>
    </source>
</evidence>
<dbReference type="InterPro" id="IPR006076">
    <property type="entry name" value="FAD-dep_OxRdtase"/>
</dbReference>
<dbReference type="AlphaFoldDB" id="A0LDV9"/>
<evidence type="ECO:0000313" key="7">
    <source>
        <dbReference type="EMBL" id="ABK46152.1"/>
    </source>
</evidence>
<dbReference type="PANTHER" id="PTHR43104">
    <property type="entry name" value="L-2-HYDROXYGLUTARATE DEHYDROGENASE, MITOCHONDRIAL"/>
    <property type="match status" value="1"/>
</dbReference>
<dbReference type="eggNOG" id="COG0579">
    <property type="taxonomic scope" value="Bacteria"/>
</dbReference>
<dbReference type="Pfam" id="PF01266">
    <property type="entry name" value="DAO"/>
    <property type="match status" value="1"/>
</dbReference>
<gene>
    <name evidence="7" type="ordered locus">Mmc1_3667</name>
</gene>
<dbReference type="GO" id="GO:0047545">
    <property type="term" value="F:(S)-2-hydroxyglutarate dehydrogenase activity"/>
    <property type="evidence" value="ECO:0007669"/>
    <property type="project" value="TreeGrafter"/>
</dbReference>
<keyword evidence="3" id="KW-0274">FAD</keyword>
<dbReference type="EMBL" id="CP000471">
    <property type="protein sequence ID" value="ABK46152.1"/>
    <property type="molecule type" value="Genomic_DNA"/>
</dbReference>
<dbReference type="Proteomes" id="UP000002586">
    <property type="component" value="Chromosome"/>
</dbReference>
<evidence type="ECO:0000313" key="8">
    <source>
        <dbReference type="Proteomes" id="UP000002586"/>
    </source>
</evidence>
<sequence>MSTDSPDFLILGAGVIGLALALEARKRHPRATIVVAEKEAQPGLHASGRNSGVLHAGFYYTADSLKARFTREGNQAWSQYCMERKLRIHPCGKLVVARHEGDLAGLDELQRRAERNQVPLERVTEAQAKAIEPRVKTAGSALFSPLTASVDPKEVMAELSRDVQDAGIEIRPHAPWLGCQGERVQIGKQWLEPGYLINAAGLYADHIAKAYGFCQEHVVLPFKGLYLKSSEAPGAWKTNIYPVPDLDNPFLGVHFTVTVDGKAKIGPTAIPAFWRQHYGGLEGFSATECRQIMGRELQMLWHNPFGFRRLAVREMMKYNRVWMAHLAKQLAHGVSVKDYRQWGPPGIRAQLYHVRQRRLEMDFHFEGDHRSFHVLNAVSPGFTCALPFAVYLFDAMQVMRDKGNP</sequence>
<reference evidence="8" key="1">
    <citation type="journal article" date="2009" name="Appl. Environ. Microbiol.">
        <title>Complete genome sequence of the chemolithoautotrophic marine magnetotactic coccus strain MC-1.</title>
        <authorList>
            <person name="Schubbe S."/>
            <person name="Williams T.J."/>
            <person name="Xie G."/>
            <person name="Kiss H.E."/>
            <person name="Brettin T.S."/>
            <person name="Martinez D."/>
            <person name="Ross C.A."/>
            <person name="Schuler D."/>
            <person name="Cox B.L."/>
            <person name="Nealson K.H."/>
            <person name="Bazylinski D.A."/>
        </authorList>
    </citation>
    <scope>NUCLEOTIDE SEQUENCE [LARGE SCALE GENOMIC DNA]</scope>
    <source>
        <strain evidence="8">ATCC BAA-1437 / JCM 17883 / MC-1</strain>
    </source>
</reference>
<evidence type="ECO:0000256" key="5">
    <source>
        <dbReference type="ARBA" id="ARBA00037941"/>
    </source>
</evidence>
<evidence type="ECO:0000256" key="1">
    <source>
        <dbReference type="ARBA" id="ARBA00001974"/>
    </source>
</evidence>
<dbReference type="Gene3D" id="3.30.9.10">
    <property type="entry name" value="D-Amino Acid Oxidase, subunit A, domain 2"/>
    <property type="match status" value="1"/>
</dbReference>
<accession>A0LDV9</accession>
<evidence type="ECO:0000256" key="2">
    <source>
        <dbReference type="ARBA" id="ARBA00022630"/>
    </source>
</evidence>
<dbReference type="SUPFAM" id="SSF51905">
    <property type="entry name" value="FAD/NAD(P)-binding domain"/>
    <property type="match status" value="1"/>
</dbReference>
<dbReference type="KEGG" id="mgm:Mmc1_3667"/>
<keyword evidence="4" id="KW-0560">Oxidoreductase</keyword>
<evidence type="ECO:0000259" key="6">
    <source>
        <dbReference type="Pfam" id="PF01266"/>
    </source>
</evidence>
<dbReference type="RefSeq" id="WP_011715205.1">
    <property type="nucleotide sequence ID" value="NC_008576.1"/>
</dbReference>
<protein>
    <submittedName>
        <fullName evidence="7">FAD dependent oxidoreductase</fullName>
    </submittedName>
</protein>
<dbReference type="HOGENOM" id="CLU_024775_0_1_5"/>
<dbReference type="PANTHER" id="PTHR43104:SF2">
    <property type="entry name" value="L-2-HYDROXYGLUTARATE DEHYDROGENASE, MITOCHONDRIAL"/>
    <property type="match status" value="1"/>
</dbReference>
<keyword evidence="2" id="KW-0285">Flavoprotein</keyword>
<feature type="domain" description="FAD dependent oxidoreductase" evidence="6">
    <location>
        <begin position="7"/>
        <end position="391"/>
    </location>
</feature>
<name>A0LDV9_MAGMM</name>
<evidence type="ECO:0000256" key="4">
    <source>
        <dbReference type="ARBA" id="ARBA00023002"/>
    </source>
</evidence>
<keyword evidence="8" id="KW-1185">Reference proteome</keyword>
<dbReference type="InterPro" id="IPR036188">
    <property type="entry name" value="FAD/NAD-bd_sf"/>
</dbReference>